<dbReference type="HAMAP" id="MF_01486">
    <property type="entry name" value="RecC"/>
    <property type="match status" value="1"/>
</dbReference>
<evidence type="ECO:0000256" key="1">
    <source>
        <dbReference type="ARBA" id="ARBA00022722"/>
    </source>
</evidence>
<keyword evidence="6 10" id="KW-0269">Exonuclease</keyword>
<comment type="subunit">
    <text evidence="10">Heterotrimer of RecB, RecC and RecD. All subunits contribute to DNA-binding.</text>
</comment>
<keyword evidence="4 10" id="KW-0378">Hydrolase</keyword>
<proteinExistence type="inferred from homology"/>
<dbReference type="NCBIfam" id="TIGR01450">
    <property type="entry name" value="recC"/>
    <property type="match status" value="1"/>
</dbReference>
<evidence type="ECO:0000256" key="9">
    <source>
        <dbReference type="ARBA" id="ARBA00023204"/>
    </source>
</evidence>
<evidence type="ECO:0000256" key="11">
    <source>
        <dbReference type="SAM" id="MobiDB-lite"/>
    </source>
</evidence>
<dbReference type="InterPro" id="IPR041500">
    <property type="entry name" value="RecC_C"/>
</dbReference>
<dbReference type="PIRSF" id="PIRSF000980">
    <property type="entry name" value="RecC"/>
    <property type="match status" value="1"/>
</dbReference>
<dbReference type="Gene3D" id="3.40.50.300">
    <property type="entry name" value="P-loop containing nucleotide triphosphate hydrolases"/>
    <property type="match status" value="2"/>
</dbReference>
<feature type="domain" description="RecC C-terminal" evidence="12">
    <location>
        <begin position="827"/>
        <end position="1046"/>
    </location>
</feature>
<gene>
    <name evidence="10 13" type="primary">recC</name>
    <name evidence="13" type="ORF">D0544_09145</name>
</gene>
<evidence type="ECO:0000256" key="7">
    <source>
        <dbReference type="ARBA" id="ARBA00022840"/>
    </source>
</evidence>
<evidence type="ECO:0000313" key="14">
    <source>
        <dbReference type="Proteomes" id="UP000280792"/>
    </source>
</evidence>
<evidence type="ECO:0000313" key="13">
    <source>
        <dbReference type="EMBL" id="RRJ85214.1"/>
    </source>
</evidence>
<reference evidence="13 14" key="2">
    <citation type="submission" date="2018-12" db="EMBL/GenBank/DDBJ databases">
        <title>Simiduia agarivorans gen. nov., sp. nov., a marine, agarolytic bacterium isolated from shallow coastal water from Keelung, Taiwan.</title>
        <authorList>
            <person name="Shieh W.Y."/>
        </authorList>
    </citation>
    <scope>NUCLEOTIDE SEQUENCE [LARGE SCALE GENOMIC DNA]</scope>
    <source>
        <strain evidence="13 14">GTF-13</strain>
    </source>
</reference>
<dbReference type="SUPFAM" id="SSF52540">
    <property type="entry name" value="P-loop containing nucleoside triphosphate hydrolases"/>
    <property type="match status" value="2"/>
</dbReference>
<dbReference type="Gene3D" id="1.10.10.160">
    <property type="match status" value="1"/>
</dbReference>
<dbReference type="GO" id="GO:0009338">
    <property type="term" value="C:exodeoxyribonuclease V complex"/>
    <property type="evidence" value="ECO:0007669"/>
    <property type="project" value="InterPro"/>
</dbReference>
<keyword evidence="5 10" id="KW-0347">Helicase</keyword>
<keyword evidence="3 10" id="KW-0227">DNA damage</keyword>
<accession>A0A3P3VRZ3</accession>
<keyword evidence="9 10" id="KW-0234">DNA repair</keyword>
<dbReference type="GO" id="GO:0003678">
    <property type="term" value="F:DNA helicase activity"/>
    <property type="evidence" value="ECO:0007669"/>
    <property type="project" value="UniProtKB-UniRule"/>
</dbReference>
<protein>
    <recommendedName>
        <fullName evidence="10">RecBCD enzyme subunit RecC</fullName>
    </recommendedName>
    <alternativeName>
        <fullName evidence="10">Exonuclease V subunit RecC</fullName>
        <shortName evidence="10">ExoV subunit RecC</shortName>
    </alternativeName>
    <alternativeName>
        <fullName evidence="10">Helicase/nuclease RecBCD subunit RecC</fullName>
    </alternativeName>
</protein>
<evidence type="ECO:0000256" key="3">
    <source>
        <dbReference type="ARBA" id="ARBA00022763"/>
    </source>
</evidence>
<keyword evidence="14" id="KW-1185">Reference proteome</keyword>
<keyword evidence="1 10" id="KW-0540">Nuclease</keyword>
<organism evidence="13 14">
    <name type="scientific">Aestuariirhabdus litorea</name>
    <dbReference type="NCBI Taxonomy" id="2528527"/>
    <lineage>
        <taxon>Bacteria</taxon>
        <taxon>Pseudomonadati</taxon>
        <taxon>Pseudomonadota</taxon>
        <taxon>Gammaproteobacteria</taxon>
        <taxon>Oceanospirillales</taxon>
        <taxon>Aestuariirhabdaceae</taxon>
        <taxon>Aestuariirhabdus</taxon>
    </lineage>
</organism>
<dbReference type="PANTHER" id="PTHR30591:SF1">
    <property type="entry name" value="RECBCD ENZYME SUBUNIT RECC"/>
    <property type="match status" value="1"/>
</dbReference>
<evidence type="ECO:0000256" key="10">
    <source>
        <dbReference type="HAMAP-Rule" id="MF_01486"/>
    </source>
</evidence>
<evidence type="ECO:0000256" key="6">
    <source>
        <dbReference type="ARBA" id="ARBA00022839"/>
    </source>
</evidence>
<dbReference type="Pfam" id="PF17946">
    <property type="entry name" value="RecC_C"/>
    <property type="match status" value="1"/>
</dbReference>
<dbReference type="AlphaFoldDB" id="A0A3P3VRZ3"/>
<dbReference type="GO" id="GO:0003677">
    <property type="term" value="F:DNA binding"/>
    <property type="evidence" value="ECO:0007669"/>
    <property type="project" value="UniProtKB-UniRule"/>
</dbReference>
<evidence type="ECO:0000256" key="8">
    <source>
        <dbReference type="ARBA" id="ARBA00023125"/>
    </source>
</evidence>
<dbReference type="PANTHER" id="PTHR30591">
    <property type="entry name" value="RECBCD ENZYME SUBUNIT RECC"/>
    <property type="match status" value="1"/>
</dbReference>
<dbReference type="SUPFAM" id="SSF52980">
    <property type="entry name" value="Restriction endonuclease-like"/>
    <property type="match status" value="1"/>
</dbReference>
<keyword evidence="2 10" id="KW-0547">Nucleotide-binding</keyword>
<keyword evidence="8 10" id="KW-0238">DNA-binding</keyword>
<dbReference type="InterPro" id="IPR011335">
    <property type="entry name" value="Restrct_endonuc-II-like"/>
</dbReference>
<name>A0A3P3VRZ3_9GAMM</name>
<keyword evidence="7 10" id="KW-0067">ATP-binding</keyword>
<evidence type="ECO:0000256" key="4">
    <source>
        <dbReference type="ARBA" id="ARBA00022801"/>
    </source>
</evidence>
<dbReference type="InterPro" id="IPR027417">
    <property type="entry name" value="P-loop_NTPase"/>
</dbReference>
<evidence type="ECO:0000259" key="12">
    <source>
        <dbReference type="Pfam" id="PF17946"/>
    </source>
</evidence>
<dbReference type="GO" id="GO:0005524">
    <property type="term" value="F:ATP binding"/>
    <property type="evidence" value="ECO:0007669"/>
    <property type="project" value="UniProtKB-UniRule"/>
</dbReference>
<comment type="caution">
    <text evidence="13">The sequence shown here is derived from an EMBL/GenBank/DDBJ whole genome shotgun (WGS) entry which is preliminary data.</text>
</comment>
<feature type="region of interest" description="Disordered" evidence="11">
    <location>
        <begin position="323"/>
        <end position="342"/>
    </location>
</feature>
<comment type="function">
    <text evidence="10">A helicase/nuclease that prepares dsDNA breaks (DSB) for recombinational DNA repair. Binds to DSBs and unwinds DNA via a highly rapid and processive ATP-dependent bidirectional helicase activity. Unwinds dsDNA until it encounters a Chi (crossover hotspot instigator) sequence from the 3' direction. Cuts ssDNA a few nucleotides 3' to the Chi site. The properties and activities of the enzyme are changed at Chi. The Chi-altered holoenzyme produces a long 3'-ssDNA overhang and facilitates RecA-binding to the ssDNA for homologous DNA recombination and repair. Holoenzyme degrades any linearized DNA that is unable to undergo homologous recombination. In the holoenzyme this subunit recognizes the wild-type Chi sequence, and when added to isolated RecB increases its ATP-dependent helicase processivity.</text>
</comment>
<sequence>MLKIYHSNFAEIHQALIADTIREQPLVSPLADEVVLVQSPGMAQWLKQRLAANLGVAANIRFPLPSSFIWELFTRVFPDMPEESAFNKESMGWVLMQLLPRFLSQPEFSSLRGYLADDPAQRKRYQLAMKVADIFDQYLVYRPQWILDWEQEKAGTEAEAEHPWQPILWRALVAYNRERGGNEAHRANLQQRFIDRLASQDDLDLPERIFLFGVSALAPQYLEVLHHLGQRCDVHLMQLNPCRHYWGDLQDPAHQSWQAQASGLGGDNPLLASMGKLGRDYQAQLHGLDPALAVEHREHFIERPPTQLLGMLQGDLLELNNRGALPPGTPLPDDSHHKTPLPAGDGSLELHSCHSPMREVEVLHDRLLALFNADPNLQPRDVLVMVPQIDHYSAAIQSVFGSREHPIPYSIADRGVQAENPLLVSFFQLLQIPGSRFEVTRLLDILEVPQVMERFDLQQDEFDELRDWIRESGIRWGLDAEQLSSAGLYPQQQNSWRFGVRRMLLGLSRREREGSFAAIQPFEGIEGLGAQKLGKLIDYLEQLDTLQQRLTRSATVDQWQQRCQQLLQDFYSKDSDTEYSFRLILRALDQLVKRLKGVGFEEPLSPEVFLEHLQATLQDEGGSHRFLAGQVNFCTLMPMRSIPFRVICLLGMNDGAYPRSLPPMGFDLMAVKPRLGDRSRRDDDRYLFLEALLSAREKLYISYVGRSIRDNSERVPSVLVTELVEYCQQGFVAAGESDLSHRASAERLLAGLQRQHSLQPFGRQNFLPGADSAWDGQSFDRRWLSVAQTLEAHQLSGPGQPAAAFCAQPLPPPDGEQGGDLGGDAGRVEMPALSRFFDNSARYFFNQRLRVFFDQFGAMEEADEPFEEDPLLRYRACTELVERQLRGESPEPWQQQLRLSGELPHAGFGEHQLIDWQARAHSLEEPLRRLRRGPEQVKTLEISLPSGRLLGRIGNLFEGERLVLWRAGKLRDADCLRLWLHHLALNACGTPTHSFFITIDEYAQLQAIEQAEWARDRLDSLLQLFQQGLQQPLALPLQAAMAWARSLDKGGDEAQCWTKASAAWEGGEFKSGDADDPYWSRLYPSADALRDSDLPALAEAVLLPMLRALKTGKLESLKPEVQS</sequence>
<dbReference type="Gene3D" id="3.40.50.10930">
    <property type="match status" value="1"/>
</dbReference>
<dbReference type="GO" id="GO:0008854">
    <property type="term" value="F:exodeoxyribonuclease V activity"/>
    <property type="evidence" value="ECO:0007669"/>
    <property type="project" value="InterPro"/>
</dbReference>
<dbReference type="InterPro" id="IPR006697">
    <property type="entry name" value="RecC"/>
</dbReference>
<dbReference type="EMBL" id="QWEZ01000001">
    <property type="protein sequence ID" value="RRJ85214.1"/>
    <property type="molecule type" value="Genomic_DNA"/>
</dbReference>
<dbReference type="InterPro" id="IPR013986">
    <property type="entry name" value="DExx_box_DNA_helicase_dom_sf"/>
</dbReference>
<dbReference type="GO" id="GO:0000724">
    <property type="term" value="P:double-strand break repair via homologous recombination"/>
    <property type="evidence" value="ECO:0007669"/>
    <property type="project" value="UniProtKB-UniRule"/>
</dbReference>
<reference evidence="13 14" key="1">
    <citation type="submission" date="2018-08" db="EMBL/GenBank/DDBJ databases">
        <authorList>
            <person name="Khan S.A."/>
        </authorList>
    </citation>
    <scope>NUCLEOTIDE SEQUENCE [LARGE SCALE GENOMIC DNA]</scope>
    <source>
        <strain evidence="13 14">GTF-13</strain>
    </source>
</reference>
<dbReference type="RefSeq" id="WP_125015639.1">
    <property type="nucleotide sequence ID" value="NZ_QWEZ01000001.1"/>
</dbReference>
<evidence type="ECO:0000256" key="5">
    <source>
        <dbReference type="ARBA" id="ARBA00022806"/>
    </source>
</evidence>
<evidence type="ECO:0000256" key="2">
    <source>
        <dbReference type="ARBA" id="ARBA00022741"/>
    </source>
</evidence>
<dbReference type="Pfam" id="PF04257">
    <property type="entry name" value="Exonuc_V_gamma"/>
    <property type="match status" value="1"/>
</dbReference>
<comment type="similarity">
    <text evidence="10">Belongs to the RecC family.</text>
</comment>
<dbReference type="Gene3D" id="1.10.10.990">
    <property type="match status" value="1"/>
</dbReference>
<dbReference type="Proteomes" id="UP000280792">
    <property type="component" value="Unassembled WGS sequence"/>
</dbReference>
<comment type="miscellaneous">
    <text evidence="10">In the RecBCD complex, RecB has a slow 3'-5' helicase, an exonuclease activity and loads RecA onto ssDNA, RecD has a fast 5'-3' helicase activity, while RecC stimulates the ATPase and processivity of the RecB helicase and contributes to recognition of the Chi site.</text>
</comment>